<dbReference type="Pfam" id="PF00084">
    <property type="entry name" value="Sushi"/>
    <property type="match status" value="4"/>
</dbReference>
<keyword evidence="1" id="KW-0732">Signal</keyword>
<dbReference type="STRING" id="32264.T1K8V7"/>
<accession>T1K8V7</accession>
<feature type="disulfide bond" evidence="4">
    <location>
        <begin position="227"/>
        <end position="254"/>
    </location>
</feature>
<feature type="transmembrane region" description="Helical" evidence="5">
    <location>
        <begin position="454"/>
        <end position="476"/>
    </location>
</feature>
<organism evidence="7 8">
    <name type="scientific">Tetranychus urticae</name>
    <name type="common">Two-spotted spider mite</name>
    <dbReference type="NCBI Taxonomy" id="32264"/>
    <lineage>
        <taxon>Eukaryota</taxon>
        <taxon>Metazoa</taxon>
        <taxon>Ecdysozoa</taxon>
        <taxon>Arthropoda</taxon>
        <taxon>Chelicerata</taxon>
        <taxon>Arachnida</taxon>
        <taxon>Acari</taxon>
        <taxon>Acariformes</taxon>
        <taxon>Trombidiformes</taxon>
        <taxon>Prostigmata</taxon>
        <taxon>Eleutherengona</taxon>
        <taxon>Raphignathae</taxon>
        <taxon>Tetranychoidea</taxon>
        <taxon>Tetranychidae</taxon>
        <taxon>Tetranychus</taxon>
    </lineage>
</organism>
<dbReference type="Proteomes" id="UP000015104">
    <property type="component" value="Unassembled WGS sequence"/>
</dbReference>
<dbReference type="eggNOG" id="KOG4297">
    <property type="taxonomic scope" value="Eukaryota"/>
</dbReference>
<dbReference type="EMBL" id="CAEY01001884">
    <property type="status" value="NOT_ANNOTATED_CDS"/>
    <property type="molecule type" value="Genomic_DNA"/>
</dbReference>
<reference evidence="7" key="2">
    <citation type="submission" date="2015-06" db="UniProtKB">
        <authorList>
            <consortium name="EnsemblMetazoa"/>
        </authorList>
    </citation>
    <scope>IDENTIFICATION</scope>
</reference>
<dbReference type="CDD" id="cd00033">
    <property type="entry name" value="CCP"/>
    <property type="match status" value="4"/>
</dbReference>
<dbReference type="SUPFAM" id="SSF57535">
    <property type="entry name" value="Complement control module/SCR domain"/>
    <property type="match status" value="4"/>
</dbReference>
<feature type="domain" description="Sushi" evidence="6">
    <location>
        <begin position="257"/>
        <end position="316"/>
    </location>
</feature>
<evidence type="ECO:0000259" key="6">
    <source>
        <dbReference type="PROSITE" id="PS50923"/>
    </source>
</evidence>
<evidence type="ECO:0000256" key="4">
    <source>
        <dbReference type="PROSITE-ProRule" id="PRU00302"/>
    </source>
</evidence>
<dbReference type="HOGENOM" id="CLU_3191933_0_0_1"/>
<dbReference type="EnsemblMetazoa" id="tetur07g02750.1">
    <property type="protein sequence ID" value="tetur07g02750.1"/>
    <property type="gene ID" value="tetur07g02750"/>
</dbReference>
<keyword evidence="2" id="KW-0677">Repeat</keyword>
<protein>
    <recommendedName>
        <fullName evidence="6">Sushi domain-containing protein</fullName>
    </recommendedName>
</protein>
<dbReference type="AlphaFoldDB" id="T1K8V7"/>
<keyword evidence="5" id="KW-1133">Transmembrane helix</keyword>
<name>T1K8V7_TETUR</name>
<evidence type="ECO:0000256" key="3">
    <source>
        <dbReference type="ARBA" id="ARBA00023157"/>
    </source>
</evidence>
<feature type="disulfide bond" evidence="4">
    <location>
        <begin position="287"/>
        <end position="314"/>
    </location>
</feature>
<keyword evidence="4" id="KW-0768">Sushi</keyword>
<feature type="domain" description="Sushi" evidence="6">
    <location>
        <begin position="127"/>
        <end position="198"/>
    </location>
</feature>
<dbReference type="PANTHER" id="PTHR45656">
    <property type="entry name" value="PROTEIN CBR-CLEC-78"/>
    <property type="match status" value="1"/>
</dbReference>
<keyword evidence="5" id="KW-0812">Transmembrane</keyword>
<proteinExistence type="predicted"/>
<feature type="domain" description="Sushi" evidence="6">
    <location>
        <begin position="199"/>
        <end position="256"/>
    </location>
</feature>
<dbReference type="PANTHER" id="PTHR45656:SF4">
    <property type="entry name" value="PROTEIN CBR-CLEC-78"/>
    <property type="match status" value="1"/>
</dbReference>
<keyword evidence="3 4" id="KW-1015">Disulfide bond</keyword>
<feature type="domain" description="Sushi" evidence="6">
    <location>
        <begin position="369"/>
        <end position="437"/>
    </location>
</feature>
<evidence type="ECO:0000256" key="1">
    <source>
        <dbReference type="ARBA" id="ARBA00022729"/>
    </source>
</evidence>
<evidence type="ECO:0000313" key="8">
    <source>
        <dbReference type="Proteomes" id="UP000015104"/>
    </source>
</evidence>
<evidence type="ECO:0000256" key="2">
    <source>
        <dbReference type="ARBA" id="ARBA00022737"/>
    </source>
</evidence>
<sequence>MQLISFFDAAESDNRQIAGIRNLLAINNKAIVWNGISLDLTAKFEPSDSAMCIILLRQFHFVILMMMSCMLHLVPCSTNITTNVNDNHIEATLYHTDGIPEGQNESEKNIPDIVTSISQPNKLPNRQVCPPIPSIPHAVPNVQNPNISVVAGTTVTYSCDNGYYRSHGSYEIKCITYPSILPFITRTKWENSTLVCQIITCTDPGFVENAVRIAVGFNYASNISYSCNPGYVMSGAPFLHCTQNGVWNRQLPRCDPVSCPKLENPQIGSIVYSDSKRSYKSTATISCPPKYHVEKSVSLSCESNGKWKGSLSRCVENFCLNYATSRSGVLTLPRKSQYSIGATVLATCHDKNRTTIRCKEDGSWELNGFKCSDPGKKFCSVITPLENGRHNGSSKITGYSDGVVIAFYCNPNYYRDGPPWIRCRHGSWTSNKPRCVLHEYGSLSRSPSSSSNQLTVLGTVLFVILFFILIVLSIILHRLRQRHLEKQYWKRYFGNHTYRQSRTNITATCNQEMRFFCQSRSTVPVTDL</sequence>
<evidence type="ECO:0000313" key="7">
    <source>
        <dbReference type="EnsemblMetazoa" id="tetur07g02750.1"/>
    </source>
</evidence>
<keyword evidence="5" id="KW-0472">Membrane</keyword>
<dbReference type="InterPro" id="IPR051277">
    <property type="entry name" value="SEZ6_CSMD_C4BPB_Regulators"/>
</dbReference>
<dbReference type="SMART" id="SM00032">
    <property type="entry name" value="CCP"/>
    <property type="match status" value="5"/>
</dbReference>
<dbReference type="Gene3D" id="2.10.70.10">
    <property type="entry name" value="Complement Module, domain 1"/>
    <property type="match status" value="4"/>
</dbReference>
<dbReference type="PROSITE" id="PS50923">
    <property type="entry name" value="SUSHI"/>
    <property type="match status" value="4"/>
</dbReference>
<reference evidence="8" key="1">
    <citation type="submission" date="2011-08" db="EMBL/GenBank/DDBJ databases">
        <authorList>
            <person name="Rombauts S."/>
        </authorList>
    </citation>
    <scope>NUCLEOTIDE SEQUENCE</scope>
    <source>
        <strain evidence="8">London</strain>
    </source>
</reference>
<dbReference type="InterPro" id="IPR000436">
    <property type="entry name" value="Sushi_SCR_CCP_dom"/>
</dbReference>
<keyword evidence="8" id="KW-1185">Reference proteome</keyword>
<comment type="caution">
    <text evidence="4">Lacks conserved residue(s) required for the propagation of feature annotation.</text>
</comment>
<evidence type="ECO:0000256" key="5">
    <source>
        <dbReference type="SAM" id="Phobius"/>
    </source>
</evidence>
<dbReference type="InterPro" id="IPR035976">
    <property type="entry name" value="Sushi/SCR/CCP_sf"/>
</dbReference>